<dbReference type="Pfam" id="PF02748">
    <property type="entry name" value="PyrI_C"/>
    <property type="match status" value="1"/>
</dbReference>
<proteinExistence type="predicted"/>
<sequence>MEVTSINEGIIIDHVPAGRSFTVLNYLHIDPKTTRLALIMNAASQSYGTKDIIKIEGRTQVDLHVLALVAPDATVNVVHEGQIAEKLKPTLPQRVRNVLTCHNPRCITTSERGLDQLFHLVRTSDPQVTEYRCDYCDELAHL</sequence>
<dbReference type="SUPFAM" id="SSF54893">
    <property type="entry name" value="Aspartate carbamoyltransferase, Regulatory-chain, N-terminal domain"/>
    <property type="match status" value="1"/>
</dbReference>
<dbReference type="KEGG" id="pdo:PSDT_0835"/>
<evidence type="ECO:0000259" key="5">
    <source>
        <dbReference type="Pfam" id="PF02748"/>
    </source>
</evidence>
<feature type="domain" description="Aspartate carbamoyltransferase regulatory subunit C-terminal" evidence="5">
    <location>
        <begin position="94"/>
        <end position="138"/>
    </location>
</feature>
<evidence type="ECO:0000313" key="7">
    <source>
        <dbReference type="Proteomes" id="UP000004946"/>
    </source>
</evidence>
<dbReference type="InterPro" id="IPR020545">
    <property type="entry name" value="Asp_carbamoyltransf_reg_N"/>
</dbReference>
<dbReference type="GO" id="GO:0009347">
    <property type="term" value="C:aspartate carbamoyltransferase complex"/>
    <property type="evidence" value="ECO:0007669"/>
    <property type="project" value="InterPro"/>
</dbReference>
<evidence type="ECO:0000259" key="4">
    <source>
        <dbReference type="Pfam" id="PF01948"/>
    </source>
</evidence>
<dbReference type="AlphaFoldDB" id="E6JYB3"/>
<dbReference type="Gene3D" id="2.30.30.20">
    <property type="entry name" value="Aspartate carbamoyltransferase regulatory subunit, C-terminal domain"/>
    <property type="match status" value="1"/>
</dbReference>
<dbReference type="Pfam" id="PF01948">
    <property type="entry name" value="PyrI"/>
    <property type="match status" value="1"/>
</dbReference>
<evidence type="ECO:0000256" key="3">
    <source>
        <dbReference type="ARBA" id="ARBA00022975"/>
    </source>
</evidence>
<dbReference type="InterPro" id="IPR020542">
    <property type="entry name" value="Asp_carbamoyltrfase_reg_C"/>
</dbReference>
<dbReference type="InterPro" id="IPR036792">
    <property type="entry name" value="Asp_carbatrfase_reg_C_sf"/>
</dbReference>
<dbReference type="RefSeq" id="WP_006289174.1">
    <property type="nucleotide sequence ID" value="NZ_AP012333.1"/>
</dbReference>
<protein>
    <submittedName>
        <fullName evidence="6">Aspartate carbamoyltransferase regulatory chain, allosteric domain protein</fullName>
        <ecNumber evidence="6">2.1.3.2</ecNumber>
    </submittedName>
</protein>
<accession>E6JYB3</accession>
<feature type="domain" description="Aspartate carbamoyltransferase regulatory subunit N-terminal" evidence="4">
    <location>
        <begin position="1"/>
        <end position="88"/>
    </location>
</feature>
<keyword evidence="1" id="KW-0479">Metal-binding</keyword>
<dbReference type="Gene3D" id="3.30.70.140">
    <property type="entry name" value="Aspartate carbamoyltransferase regulatory subunit, N-terminal domain"/>
    <property type="match status" value="1"/>
</dbReference>
<dbReference type="EMBL" id="AEON01000001">
    <property type="protein sequence ID" value="EFT83790.1"/>
    <property type="molecule type" value="Genomic_DNA"/>
</dbReference>
<dbReference type="GO" id="GO:0006207">
    <property type="term" value="P:'de novo' pyrimidine nucleobase biosynthetic process"/>
    <property type="evidence" value="ECO:0007669"/>
    <property type="project" value="InterPro"/>
</dbReference>
<keyword evidence="7" id="KW-1185">Reference proteome</keyword>
<dbReference type="InterPro" id="IPR002801">
    <property type="entry name" value="Asp_carbamoylTrfase_reg"/>
</dbReference>
<dbReference type="PANTHER" id="PTHR35805:SF1">
    <property type="entry name" value="ASPARTATE CARBAMOYLTRANSFERASE REGULATORY CHAIN"/>
    <property type="match status" value="1"/>
</dbReference>
<evidence type="ECO:0000256" key="2">
    <source>
        <dbReference type="ARBA" id="ARBA00022833"/>
    </source>
</evidence>
<evidence type="ECO:0000256" key="1">
    <source>
        <dbReference type="ARBA" id="ARBA00022723"/>
    </source>
</evidence>
<keyword evidence="3" id="KW-0665">Pyrimidine biosynthesis</keyword>
<comment type="caution">
    <text evidence="6">The sequence shown here is derived from an EMBL/GenBank/DDBJ whole genome shotgun (WGS) entry which is preliminary data.</text>
</comment>
<dbReference type="HOGENOM" id="CLU_128576_0_0_11"/>
<dbReference type="PANTHER" id="PTHR35805">
    <property type="entry name" value="ASPARTATE CARBAMOYLTRANSFERASE REGULATORY CHAIN"/>
    <property type="match status" value="1"/>
</dbReference>
<dbReference type="GO" id="GO:0046872">
    <property type="term" value="F:metal ion binding"/>
    <property type="evidence" value="ECO:0007669"/>
    <property type="project" value="UniProtKB-KW"/>
</dbReference>
<gene>
    <name evidence="6" type="primary">pyrI</name>
    <name evidence="6" type="ORF">HMPREF0620_0795</name>
</gene>
<evidence type="ECO:0000313" key="6">
    <source>
        <dbReference type="EMBL" id="EFT83790.1"/>
    </source>
</evidence>
<keyword evidence="6" id="KW-0808">Transferase</keyword>
<organism evidence="6 7">
    <name type="scientific">Parascardovia denticolens DSM 10105 = JCM 12538</name>
    <dbReference type="NCBI Taxonomy" id="864564"/>
    <lineage>
        <taxon>Bacteria</taxon>
        <taxon>Bacillati</taxon>
        <taxon>Actinomycetota</taxon>
        <taxon>Actinomycetes</taxon>
        <taxon>Bifidobacteriales</taxon>
        <taxon>Bifidobacteriaceae</taxon>
        <taxon>Parascardovia</taxon>
    </lineage>
</organism>
<reference evidence="6 7" key="1">
    <citation type="submission" date="2010-12" db="EMBL/GenBank/DDBJ databases">
        <authorList>
            <person name="Muzny D."/>
            <person name="Qin X."/>
            <person name="Buhay C."/>
            <person name="Dugan-Rocha S."/>
            <person name="Ding Y."/>
            <person name="Chen G."/>
            <person name="Hawes A."/>
            <person name="Holder M."/>
            <person name="Jhangiani S."/>
            <person name="Johnson A."/>
            <person name="Khan Z."/>
            <person name="Li Z."/>
            <person name="Liu W."/>
            <person name="Liu X."/>
            <person name="Perez L."/>
            <person name="Shen H."/>
            <person name="Wang Q."/>
            <person name="Watt J."/>
            <person name="Xi L."/>
            <person name="Xin Y."/>
            <person name="Zhou J."/>
            <person name="Deng J."/>
            <person name="Jiang H."/>
            <person name="Liu Y."/>
            <person name="Qu J."/>
            <person name="Song X.-Z."/>
            <person name="Zhang L."/>
            <person name="Villasana D."/>
            <person name="Johnson A."/>
            <person name="Liu J."/>
            <person name="Liyanage D."/>
            <person name="Lorensuhewa L."/>
            <person name="Robinson T."/>
            <person name="Song A."/>
            <person name="Song B.-B."/>
            <person name="Dinh H."/>
            <person name="Thornton R."/>
            <person name="Coyle M."/>
            <person name="Francisco L."/>
            <person name="Jackson L."/>
            <person name="Javaid M."/>
            <person name="Korchina V."/>
            <person name="Kovar C."/>
            <person name="Mata R."/>
            <person name="Mathew T."/>
            <person name="Ngo R."/>
            <person name="Nguyen L."/>
            <person name="Nguyen N."/>
            <person name="Okwuonu G."/>
            <person name="Ongeri F."/>
            <person name="Pham C."/>
            <person name="Simmons D."/>
            <person name="Wilczek-Boney K."/>
            <person name="Hale W."/>
            <person name="Jakkamsetti A."/>
            <person name="Pham P."/>
            <person name="Ruth R."/>
            <person name="San Lucas F."/>
            <person name="Warren J."/>
            <person name="Zhang J."/>
            <person name="Zhao Z."/>
            <person name="Zhou C."/>
            <person name="Zhu D."/>
            <person name="Lee S."/>
            <person name="Bess C."/>
            <person name="Blankenburg K."/>
            <person name="Forbes L."/>
            <person name="Fu Q."/>
            <person name="Gubbala S."/>
            <person name="Hirani K."/>
            <person name="Jayaseelan J.C."/>
            <person name="Lara F."/>
            <person name="Munidasa M."/>
            <person name="Palculict T."/>
            <person name="Patil S."/>
            <person name="Pu L.-L."/>
            <person name="Saada N."/>
            <person name="Tang L."/>
            <person name="Weissenberger G."/>
            <person name="Zhu Y."/>
            <person name="Hemphill L."/>
            <person name="Shang Y."/>
            <person name="Youmans B."/>
            <person name="Ayvaz T."/>
            <person name="Ross M."/>
            <person name="Santibanez J."/>
            <person name="Aqrawi P."/>
            <person name="Gross S."/>
            <person name="Joshi V."/>
            <person name="Fowler G."/>
            <person name="Nazareth L."/>
            <person name="Reid J."/>
            <person name="Worley K."/>
            <person name="Petrosino J."/>
            <person name="Highlander S."/>
            <person name="Gibbs R."/>
        </authorList>
    </citation>
    <scope>NUCLEOTIDE SEQUENCE [LARGE SCALE GENOMIC DNA]</scope>
    <source>
        <strain evidence="6 7">DSM 10105</strain>
    </source>
</reference>
<dbReference type="PATRIC" id="fig|864564.6.peg.917"/>
<dbReference type="InterPro" id="IPR036793">
    <property type="entry name" value="Asp_carbatrfase_reg_N_sf"/>
</dbReference>
<dbReference type="GO" id="GO:0006221">
    <property type="term" value="P:pyrimidine nucleotide biosynthetic process"/>
    <property type="evidence" value="ECO:0007669"/>
    <property type="project" value="UniProtKB-KW"/>
</dbReference>
<dbReference type="EC" id="2.1.3.2" evidence="6"/>
<dbReference type="eggNOG" id="COG1781">
    <property type="taxonomic scope" value="Bacteria"/>
</dbReference>
<dbReference type="NCBIfam" id="NF002063">
    <property type="entry name" value="PRK00893.1-3"/>
    <property type="match status" value="1"/>
</dbReference>
<keyword evidence="2" id="KW-0862">Zinc</keyword>
<dbReference type="GO" id="GO:0004070">
    <property type="term" value="F:aspartate carbamoyltransferase activity"/>
    <property type="evidence" value="ECO:0007669"/>
    <property type="project" value="UniProtKB-EC"/>
</dbReference>
<dbReference type="SUPFAM" id="SSF57825">
    <property type="entry name" value="Aspartate carbamoyltransferase, Regulatory-chain, C-terminal domain"/>
    <property type="match status" value="1"/>
</dbReference>
<dbReference type="Proteomes" id="UP000004946">
    <property type="component" value="Chromosome"/>
</dbReference>
<name>E6JYB3_PARDN</name>